<reference evidence="1 2" key="1">
    <citation type="submission" date="2012-12" db="EMBL/GenBank/DDBJ databases">
        <authorList>
            <person name="Sencilo A."/>
            <person name="Jacobs-Sera D."/>
            <person name="Russell D.A."/>
            <person name="Ko C."/>
            <person name="Atanasova N."/>
            <person name="Osterlund E."/>
            <person name="Oksanen H.M."/>
            <person name="Bamford D.H."/>
            <person name="Hatfull G.F."/>
            <person name="Roine E."/>
            <person name="Hendrix R.W."/>
        </authorList>
    </citation>
    <scope>NUCLEOTIDE SEQUENCE [LARGE SCALE GENOMIC DNA]</scope>
</reference>
<name>R4TGG0_9CAUD</name>
<dbReference type="InterPro" id="IPR002052">
    <property type="entry name" value="DNA_methylase_N6_adenine_CS"/>
</dbReference>
<dbReference type="RefSeq" id="YP_008058763.1">
    <property type="nucleotide sequence ID" value="NC_021322.1"/>
</dbReference>
<dbReference type="SUPFAM" id="SSF53335">
    <property type="entry name" value="S-adenosyl-L-methionine-dependent methyltransferases"/>
    <property type="match status" value="1"/>
</dbReference>
<dbReference type="PROSITE" id="PS00092">
    <property type="entry name" value="N6_MTASE"/>
    <property type="match status" value="1"/>
</dbReference>
<dbReference type="KEGG" id="vg:16194262"/>
<dbReference type="GO" id="GO:0008168">
    <property type="term" value="F:methyltransferase activity"/>
    <property type="evidence" value="ECO:0007669"/>
    <property type="project" value="InterPro"/>
</dbReference>
<protein>
    <submittedName>
        <fullName evidence="1">AdoMet-MTase</fullName>
    </submittedName>
</protein>
<evidence type="ECO:0000313" key="1">
    <source>
        <dbReference type="EMBL" id="AGM11326.1"/>
    </source>
</evidence>
<dbReference type="GO" id="GO:0003676">
    <property type="term" value="F:nucleic acid binding"/>
    <property type="evidence" value="ECO:0007669"/>
    <property type="project" value="InterPro"/>
</dbReference>
<organism evidence="1 2">
    <name type="scientific">Haloarcula hispanica tailed virus 1</name>
    <dbReference type="NCBI Taxonomy" id="1273750"/>
    <lineage>
        <taxon>Viruses</taxon>
        <taxon>Duplodnaviria</taxon>
        <taxon>Heunggongvirae</taxon>
        <taxon>Uroviricota</taxon>
        <taxon>Caudoviricetes</taxon>
        <taxon>Madisaviridae</taxon>
        <taxon>Clampvirus</taxon>
        <taxon>Clampvirus italiense</taxon>
        <taxon>Clampvirus HHTV1</taxon>
    </lineage>
</organism>
<dbReference type="CDD" id="cd02440">
    <property type="entry name" value="AdoMet_MTases"/>
    <property type="match status" value="1"/>
</dbReference>
<keyword evidence="2" id="KW-1185">Reference proteome</keyword>
<gene>
    <name evidence="1" type="primary">73</name>
    <name evidence="1" type="ORF">HHTV1_73</name>
</gene>
<dbReference type="EMBL" id="KC292025">
    <property type="protein sequence ID" value="AGM11326.1"/>
    <property type="molecule type" value="Genomic_DNA"/>
</dbReference>
<dbReference type="Gene3D" id="3.40.50.150">
    <property type="entry name" value="Vaccinia Virus protein VP39"/>
    <property type="match status" value="1"/>
</dbReference>
<proteinExistence type="predicted"/>
<dbReference type="InterPro" id="IPR029063">
    <property type="entry name" value="SAM-dependent_MTases_sf"/>
</dbReference>
<dbReference type="Proteomes" id="UP000203449">
    <property type="component" value="Segment"/>
</dbReference>
<sequence length="199" mass="23074">MQDQEPEEPGEITDHVNYIEQQEIWPCGRPMGKYRGMFPHGFLNRMDEQFGVKNRYTLFPFGGITPDRENWVVNDIDEDLDVDTHHDARDLPDQWTDEFDVVLSDPPYSPGMAEELYDKEFPNPKSHFLESVRVLKPGGVLLILDWLVYQNYTTTKGMDIPEEVGQVERDTIIPITSGPNMRIRCVNVFRKPAKLGDFK</sequence>
<dbReference type="GO" id="GO:0032259">
    <property type="term" value="P:methylation"/>
    <property type="evidence" value="ECO:0007669"/>
    <property type="project" value="InterPro"/>
</dbReference>
<evidence type="ECO:0000313" key="2">
    <source>
        <dbReference type="Proteomes" id="UP000203449"/>
    </source>
</evidence>
<dbReference type="GeneID" id="16194262"/>
<accession>R4TGG0</accession>